<feature type="transmembrane region" description="Helical" evidence="8">
    <location>
        <begin position="283"/>
        <end position="309"/>
    </location>
</feature>
<keyword evidence="5 8" id="KW-0812">Transmembrane</keyword>
<dbReference type="PANTHER" id="PTHR43568">
    <property type="entry name" value="P PROTEIN"/>
    <property type="match status" value="1"/>
</dbReference>
<evidence type="ECO:0000256" key="6">
    <source>
        <dbReference type="ARBA" id="ARBA00022989"/>
    </source>
</evidence>
<dbReference type="EMBL" id="BART01009270">
    <property type="protein sequence ID" value="GAG65733.1"/>
    <property type="molecule type" value="Genomic_DNA"/>
</dbReference>
<comment type="similarity">
    <text evidence="2">Belongs to the CitM (TC 2.A.11) transporter family.</text>
</comment>
<dbReference type="InterPro" id="IPR004680">
    <property type="entry name" value="Cit_transptr-like_dom"/>
</dbReference>
<evidence type="ECO:0000256" key="4">
    <source>
        <dbReference type="ARBA" id="ARBA00022475"/>
    </source>
</evidence>
<protein>
    <recommendedName>
        <fullName evidence="9">Citrate transporter-like domain-containing protein</fullName>
    </recommendedName>
</protein>
<feature type="transmembrane region" description="Helical" evidence="8">
    <location>
        <begin position="224"/>
        <end position="246"/>
    </location>
</feature>
<feature type="transmembrane region" description="Helical" evidence="8">
    <location>
        <begin position="120"/>
        <end position="140"/>
    </location>
</feature>
<dbReference type="AlphaFoldDB" id="X0ZZ45"/>
<feature type="transmembrane region" description="Helical" evidence="8">
    <location>
        <begin position="258"/>
        <end position="276"/>
    </location>
</feature>
<dbReference type="InterPro" id="IPR051475">
    <property type="entry name" value="Diverse_Ion_Transporter"/>
</dbReference>
<dbReference type="PRINTS" id="PR00758">
    <property type="entry name" value="ARSENICPUMP"/>
</dbReference>
<comment type="subcellular location">
    <subcellularLocation>
        <location evidence="1">Cell membrane</location>
        <topology evidence="1">Multi-pass membrane protein</topology>
    </subcellularLocation>
</comment>
<comment type="caution">
    <text evidence="10">The sequence shown here is derived from an EMBL/GenBank/DDBJ whole genome shotgun (WGS) entry which is preliminary data.</text>
</comment>
<evidence type="ECO:0000313" key="10">
    <source>
        <dbReference type="EMBL" id="GAG65733.1"/>
    </source>
</evidence>
<evidence type="ECO:0000256" key="1">
    <source>
        <dbReference type="ARBA" id="ARBA00004651"/>
    </source>
</evidence>
<feature type="transmembrane region" description="Helical" evidence="8">
    <location>
        <begin position="346"/>
        <end position="368"/>
    </location>
</feature>
<feature type="domain" description="Citrate transporter-like" evidence="9">
    <location>
        <begin position="1"/>
        <end position="290"/>
    </location>
</feature>
<feature type="transmembrane region" description="Helical" evidence="8">
    <location>
        <begin position="6"/>
        <end position="25"/>
    </location>
</feature>
<evidence type="ECO:0000259" key="9">
    <source>
        <dbReference type="Pfam" id="PF03600"/>
    </source>
</evidence>
<keyword evidence="7 8" id="KW-0472">Membrane</keyword>
<proteinExistence type="inferred from homology"/>
<evidence type="ECO:0000256" key="2">
    <source>
        <dbReference type="ARBA" id="ARBA00009843"/>
    </source>
</evidence>
<feature type="transmembrane region" description="Helical" evidence="8">
    <location>
        <begin position="37"/>
        <end position="67"/>
    </location>
</feature>
<gene>
    <name evidence="10" type="ORF">S01H4_20599</name>
</gene>
<feature type="transmembrane region" description="Helical" evidence="8">
    <location>
        <begin position="79"/>
        <end position="99"/>
    </location>
</feature>
<keyword evidence="6 8" id="KW-1133">Transmembrane helix</keyword>
<dbReference type="PANTHER" id="PTHR43568:SF1">
    <property type="entry name" value="P PROTEIN"/>
    <property type="match status" value="1"/>
</dbReference>
<name>X0ZZ45_9ZZZZ</name>
<dbReference type="GO" id="GO:0005886">
    <property type="term" value="C:plasma membrane"/>
    <property type="evidence" value="ECO:0007669"/>
    <property type="project" value="UniProtKB-SubCell"/>
</dbReference>
<evidence type="ECO:0000256" key="3">
    <source>
        <dbReference type="ARBA" id="ARBA00022448"/>
    </source>
</evidence>
<accession>X0ZZ45</accession>
<feature type="non-terminal residue" evidence="10">
    <location>
        <position position="1"/>
    </location>
</feature>
<evidence type="ECO:0000256" key="8">
    <source>
        <dbReference type="SAM" id="Phobius"/>
    </source>
</evidence>
<keyword evidence="3" id="KW-0813">Transport</keyword>
<dbReference type="GO" id="GO:0015105">
    <property type="term" value="F:arsenite transmembrane transporter activity"/>
    <property type="evidence" value="ECO:0007669"/>
    <property type="project" value="InterPro"/>
</dbReference>
<evidence type="ECO:0000256" key="5">
    <source>
        <dbReference type="ARBA" id="ARBA00022692"/>
    </source>
</evidence>
<keyword evidence="4" id="KW-1003">Cell membrane</keyword>
<reference evidence="10" key="1">
    <citation type="journal article" date="2014" name="Front. Microbiol.">
        <title>High frequency of phylogenetically diverse reductive dehalogenase-homologous genes in deep subseafloor sedimentary metagenomes.</title>
        <authorList>
            <person name="Kawai M."/>
            <person name="Futagami T."/>
            <person name="Toyoda A."/>
            <person name="Takaki Y."/>
            <person name="Nishi S."/>
            <person name="Hori S."/>
            <person name="Arai W."/>
            <person name="Tsubouchi T."/>
            <person name="Morono Y."/>
            <person name="Uchiyama I."/>
            <person name="Ito T."/>
            <person name="Fujiyama A."/>
            <person name="Inagaki F."/>
            <person name="Takami H."/>
        </authorList>
    </citation>
    <scope>NUCLEOTIDE SEQUENCE</scope>
    <source>
        <strain evidence="10">Expedition CK06-06</strain>
    </source>
</reference>
<dbReference type="Pfam" id="PF03600">
    <property type="entry name" value="CitMHS"/>
    <property type="match status" value="1"/>
</dbReference>
<dbReference type="InterPro" id="IPR000802">
    <property type="entry name" value="Arsenical_pump_ArsB"/>
</dbReference>
<organism evidence="10">
    <name type="scientific">marine sediment metagenome</name>
    <dbReference type="NCBI Taxonomy" id="412755"/>
    <lineage>
        <taxon>unclassified sequences</taxon>
        <taxon>metagenomes</taxon>
        <taxon>ecological metagenomes</taxon>
    </lineage>
</organism>
<sequence>IIFYIFMSLITIIAVDSNILEYLTVKLFQITKGQQSIFFISLILLTTVLAATINDVVVIIILAPVVIRLCHVLKIRSGTYLAGMTFCVKIGSIITPFASSENIIISTHFNLTTVYFIQNFWIFSFILLFVTIFLMDRFILKKEPVVDPQEKKFMLELINKDVLIKNKKMFYFNSVAIVIIVFLFIILPEIYLTAAISSLILILINRKFTKISLHKMLKDIEWDIIFFLISLYVIVGSILESGFGEIFNQIPFETINPLFLYFILLITISLMSAFVANTPTTLIFIPIIETLINTGFSPVILFTIFIFGIHLGGNMVPQGAAAHVTTLNIAERSGVSNLNYKRLLKIGFTLTIIQLLIISGFVYILVLLN</sequence>
<feature type="transmembrane region" description="Helical" evidence="8">
    <location>
        <begin position="170"/>
        <end position="203"/>
    </location>
</feature>
<evidence type="ECO:0000256" key="7">
    <source>
        <dbReference type="ARBA" id="ARBA00023136"/>
    </source>
</evidence>